<reference evidence="1 2" key="1">
    <citation type="journal article" date="2019" name="Sci. Rep.">
        <title>Orb-weaving spider Araneus ventricosus genome elucidates the spidroin gene catalogue.</title>
        <authorList>
            <person name="Kono N."/>
            <person name="Nakamura H."/>
            <person name="Ohtoshi R."/>
            <person name="Moran D.A.P."/>
            <person name="Shinohara A."/>
            <person name="Yoshida Y."/>
            <person name="Fujiwara M."/>
            <person name="Mori M."/>
            <person name="Tomita M."/>
            <person name="Arakawa K."/>
        </authorList>
    </citation>
    <scope>NUCLEOTIDE SEQUENCE [LARGE SCALE GENOMIC DNA]</scope>
</reference>
<dbReference type="EMBL" id="BGPR01001507">
    <property type="protein sequence ID" value="GBM55591.1"/>
    <property type="molecule type" value="Genomic_DNA"/>
</dbReference>
<sequence>MLFEGVGVTLDRLSLPAKRSGLLSSGAVFPHGNTATRSLNKLTKFGRKVLEHQPYCPNLSPCDIHIFGSLKKILKGRHFYSDIQVIDTIRNWFQSQPNKFYEQGIHHLDKPVEQGLV</sequence>
<evidence type="ECO:0000313" key="1">
    <source>
        <dbReference type="EMBL" id="GBM55591.1"/>
    </source>
</evidence>
<accession>A0A4Y2GRP5</accession>
<comment type="caution">
    <text evidence="1">The sequence shown here is derived from an EMBL/GenBank/DDBJ whole genome shotgun (WGS) entry which is preliminary data.</text>
</comment>
<proteinExistence type="predicted"/>
<protein>
    <recommendedName>
        <fullName evidence="3">Histone-lysine N-methyltransferase SETMAR</fullName>
    </recommendedName>
</protein>
<dbReference type="InterPro" id="IPR052709">
    <property type="entry name" value="Transposase-MT_Hybrid"/>
</dbReference>
<dbReference type="GO" id="GO:0003676">
    <property type="term" value="F:nucleic acid binding"/>
    <property type="evidence" value="ECO:0007669"/>
    <property type="project" value="InterPro"/>
</dbReference>
<dbReference type="Gene3D" id="3.30.420.10">
    <property type="entry name" value="Ribonuclease H-like superfamily/Ribonuclease H"/>
    <property type="match status" value="1"/>
</dbReference>
<dbReference type="Proteomes" id="UP000499080">
    <property type="component" value="Unassembled WGS sequence"/>
</dbReference>
<name>A0A4Y2GRP5_ARAVE</name>
<evidence type="ECO:0008006" key="3">
    <source>
        <dbReference type="Google" id="ProtNLM"/>
    </source>
</evidence>
<dbReference type="InterPro" id="IPR036397">
    <property type="entry name" value="RNaseH_sf"/>
</dbReference>
<dbReference type="AlphaFoldDB" id="A0A4Y2GRP5"/>
<evidence type="ECO:0000313" key="2">
    <source>
        <dbReference type="Proteomes" id="UP000499080"/>
    </source>
</evidence>
<keyword evidence="2" id="KW-1185">Reference proteome</keyword>
<gene>
    <name evidence="1" type="ORF">AVEN_74545_1</name>
</gene>
<organism evidence="1 2">
    <name type="scientific">Araneus ventricosus</name>
    <name type="common">Orbweaver spider</name>
    <name type="synonym">Epeira ventricosa</name>
    <dbReference type="NCBI Taxonomy" id="182803"/>
    <lineage>
        <taxon>Eukaryota</taxon>
        <taxon>Metazoa</taxon>
        <taxon>Ecdysozoa</taxon>
        <taxon>Arthropoda</taxon>
        <taxon>Chelicerata</taxon>
        <taxon>Arachnida</taxon>
        <taxon>Araneae</taxon>
        <taxon>Araneomorphae</taxon>
        <taxon>Entelegynae</taxon>
        <taxon>Araneoidea</taxon>
        <taxon>Araneidae</taxon>
        <taxon>Araneus</taxon>
    </lineage>
</organism>
<dbReference type="OrthoDB" id="6431382at2759"/>
<dbReference type="PANTHER" id="PTHR46060:SF1">
    <property type="entry name" value="MARINER MOS1 TRANSPOSASE-LIKE PROTEIN"/>
    <property type="match status" value="1"/>
</dbReference>
<dbReference type="PANTHER" id="PTHR46060">
    <property type="entry name" value="MARINER MOS1 TRANSPOSASE-LIKE PROTEIN"/>
    <property type="match status" value="1"/>
</dbReference>